<accession>A0ABS2DRJ0</accession>
<keyword evidence="1" id="KW-0408">Iron</keyword>
<dbReference type="RefSeq" id="WP_205102427.1">
    <property type="nucleotide sequence ID" value="NZ_JACJJC010000007.1"/>
</dbReference>
<dbReference type="InterPro" id="IPR052713">
    <property type="entry name" value="FeoA"/>
</dbReference>
<feature type="domain" description="Ferrous iron transporter FeoA-like" evidence="2">
    <location>
        <begin position="1"/>
        <end position="74"/>
    </location>
</feature>
<dbReference type="EMBL" id="JACJJC010000007">
    <property type="protein sequence ID" value="MBM6703955.1"/>
    <property type="molecule type" value="Genomic_DNA"/>
</dbReference>
<dbReference type="InterPro" id="IPR007167">
    <property type="entry name" value="Fe-transptr_FeoA-like"/>
</dbReference>
<gene>
    <name evidence="3" type="ORF">H6A60_05585</name>
</gene>
<evidence type="ECO:0000313" key="4">
    <source>
        <dbReference type="Proteomes" id="UP000715095"/>
    </source>
</evidence>
<comment type="caution">
    <text evidence="3">The sequence shown here is derived from an EMBL/GenBank/DDBJ whole genome shotgun (WGS) entry which is preliminary data.</text>
</comment>
<protein>
    <submittedName>
        <fullName evidence="3">Ferrous iron transport protein A</fullName>
    </submittedName>
</protein>
<keyword evidence="4" id="KW-1185">Reference proteome</keyword>
<dbReference type="Proteomes" id="UP000715095">
    <property type="component" value="Unassembled WGS sequence"/>
</dbReference>
<dbReference type="Gene3D" id="2.30.30.90">
    <property type="match status" value="1"/>
</dbReference>
<dbReference type="Pfam" id="PF04023">
    <property type="entry name" value="FeoA"/>
    <property type="match status" value="1"/>
</dbReference>
<dbReference type="PANTHER" id="PTHR42954">
    <property type="entry name" value="FE(2+) TRANSPORT PROTEIN A"/>
    <property type="match status" value="1"/>
</dbReference>
<dbReference type="InterPro" id="IPR008988">
    <property type="entry name" value="Transcriptional_repressor_C"/>
</dbReference>
<organism evidence="3 4">
    <name type="scientific">Sutterella massiliensis</name>
    <dbReference type="NCBI Taxonomy" id="1816689"/>
    <lineage>
        <taxon>Bacteria</taxon>
        <taxon>Pseudomonadati</taxon>
        <taxon>Pseudomonadota</taxon>
        <taxon>Betaproteobacteria</taxon>
        <taxon>Burkholderiales</taxon>
        <taxon>Sutterellaceae</taxon>
        <taxon>Sutterella</taxon>
    </lineage>
</organism>
<dbReference type="SMART" id="SM00899">
    <property type="entry name" value="FeoA"/>
    <property type="match status" value="1"/>
</dbReference>
<name>A0ABS2DRJ0_9BURK</name>
<proteinExistence type="predicted"/>
<sequence length="76" mass="8628">MHLKQIPVGGRGRITGYKRGEKEYRRRLLMLGATPGVEFEVVRIAPLGDPVEIRVRGSFISVRRNEAELIEIEPVD</sequence>
<dbReference type="InterPro" id="IPR038157">
    <property type="entry name" value="FeoA_core_dom"/>
</dbReference>
<evidence type="ECO:0000256" key="1">
    <source>
        <dbReference type="ARBA" id="ARBA00023004"/>
    </source>
</evidence>
<dbReference type="SUPFAM" id="SSF50037">
    <property type="entry name" value="C-terminal domain of transcriptional repressors"/>
    <property type="match status" value="1"/>
</dbReference>
<dbReference type="PANTHER" id="PTHR42954:SF2">
    <property type="entry name" value="FE(2+) TRANSPORT PROTEIN A"/>
    <property type="match status" value="1"/>
</dbReference>
<reference evidence="3 4" key="1">
    <citation type="journal article" date="2021" name="Sci. Rep.">
        <title>The distribution of antibiotic resistance genes in chicken gut microbiota commensals.</title>
        <authorList>
            <person name="Juricova H."/>
            <person name="Matiasovicova J."/>
            <person name="Kubasova T."/>
            <person name="Cejkova D."/>
            <person name="Rychlik I."/>
        </authorList>
    </citation>
    <scope>NUCLEOTIDE SEQUENCE [LARGE SCALE GENOMIC DNA]</scope>
    <source>
        <strain evidence="3 4">An829</strain>
    </source>
</reference>
<evidence type="ECO:0000259" key="2">
    <source>
        <dbReference type="SMART" id="SM00899"/>
    </source>
</evidence>
<evidence type="ECO:0000313" key="3">
    <source>
        <dbReference type="EMBL" id="MBM6703955.1"/>
    </source>
</evidence>